<dbReference type="PROSITE" id="PS51257">
    <property type="entry name" value="PROKAR_LIPOPROTEIN"/>
    <property type="match status" value="1"/>
</dbReference>
<name>A0A1I4MUK7_9PROT</name>
<proteinExistence type="predicted"/>
<dbReference type="GO" id="GO:0016787">
    <property type="term" value="F:hydrolase activity"/>
    <property type="evidence" value="ECO:0007669"/>
    <property type="project" value="UniProtKB-KW"/>
</dbReference>
<dbReference type="AlphaFoldDB" id="A0A1I4MUK7"/>
<dbReference type="InterPro" id="IPR051044">
    <property type="entry name" value="MAG_DAG_Lipase"/>
</dbReference>
<dbReference type="InterPro" id="IPR029058">
    <property type="entry name" value="AB_hydrolase_fold"/>
</dbReference>
<keyword evidence="2" id="KW-1185">Reference proteome</keyword>
<evidence type="ECO:0000313" key="2">
    <source>
        <dbReference type="Proteomes" id="UP000199561"/>
    </source>
</evidence>
<evidence type="ECO:0000313" key="1">
    <source>
        <dbReference type="EMBL" id="SFM06746.1"/>
    </source>
</evidence>
<accession>A0A1I4MUK7</accession>
<dbReference type="InterPro" id="IPR022742">
    <property type="entry name" value="Hydrolase_4"/>
</dbReference>
<dbReference type="Proteomes" id="UP000199561">
    <property type="component" value="Unassembled WGS sequence"/>
</dbReference>
<dbReference type="SUPFAM" id="SSF53474">
    <property type="entry name" value="alpha/beta-Hydrolases"/>
    <property type="match status" value="1"/>
</dbReference>
<protein>
    <submittedName>
        <fullName evidence="1">Lysophospholipase, alpha-beta hydrolase superfamily</fullName>
    </submittedName>
</protein>
<dbReference type="STRING" id="52442.SAMN05421880_10595"/>
<dbReference type="Pfam" id="PF12146">
    <property type="entry name" value="Hydrolase_4"/>
    <property type="match status" value="1"/>
</dbReference>
<gene>
    <name evidence="1" type="ORF">SAMN05421880_10595</name>
</gene>
<reference evidence="1 2" key="1">
    <citation type="submission" date="2016-10" db="EMBL/GenBank/DDBJ databases">
        <authorList>
            <person name="de Groot N.N."/>
        </authorList>
    </citation>
    <scope>NUCLEOTIDE SEQUENCE [LARGE SCALE GENOMIC DNA]</scope>
    <source>
        <strain evidence="1 2">Nm146</strain>
    </source>
</reference>
<dbReference type="EMBL" id="FOUF01000005">
    <property type="protein sequence ID" value="SFM06746.1"/>
    <property type="molecule type" value="Genomic_DNA"/>
</dbReference>
<dbReference type="RefSeq" id="WP_090666756.1">
    <property type="nucleotide sequence ID" value="NZ_FOUF01000005.1"/>
</dbReference>
<dbReference type="PANTHER" id="PTHR11614">
    <property type="entry name" value="PHOSPHOLIPASE-RELATED"/>
    <property type="match status" value="1"/>
</dbReference>
<sequence>MASYEKTATKLALLFLLLVMLSGCIHRQYVTQPYPRWGEEIPIEQAENGIPLILRIMQPAEPSSASACMLLVHGMNEYIGRYAEIAHYFAERFIVAGFDLYAHGLSNPILQQADQALIAGAARQEVGQAYLAQTELYDLEPMRQSLHQALNRFVTLCDQHNEPGKPVFIVAHSLGALVTASYLLSDRYERDLAMRVQGVVLLGPGFSVTEVPGWQGWLANPIIKLSFHAEEHFLNPQNEPWPLLLINQFVSLLTVPLLDGLFEVLSWPGIRILATPVAPDWVVDYLTDSTAERARIRADGWFIRRNLLRYVKGIESEIVTFRQRMGQFALPYYLIYSGQDPITPAWGSEDFARATLQNHPDNALLPLPELSHHEHLFSSRPLRDAILQNIAQWLDKRLQTLDRQ</sequence>
<keyword evidence="1" id="KW-0378">Hydrolase</keyword>
<organism evidence="1 2">
    <name type="scientific">Nitrosomonas nitrosa</name>
    <dbReference type="NCBI Taxonomy" id="52442"/>
    <lineage>
        <taxon>Bacteria</taxon>
        <taxon>Pseudomonadati</taxon>
        <taxon>Pseudomonadota</taxon>
        <taxon>Betaproteobacteria</taxon>
        <taxon>Nitrosomonadales</taxon>
        <taxon>Nitrosomonadaceae</taxon>
        <taxon>Nitrosomonas</taxon>
    </lineage>
</organism>
<dbReference type="Gene3D" id="3.40.50.1820">
    <property type="entry name" value="alpha/beta hydrolase"/>
    <property type="match status" value="1"/>
</dbReference>